<dbReference type="GO" id="GO:0016787">
    <property type="term" value="F:hydrolase activity"/>
    <property type="evidence" value="ECO:0007669"/>
    <property type="project" value="UniProtKB-KW"/>
</dbReference>
<keyword evidence="2" id="KW-0378">Hydrolase</keyword>
<gene>
    <name evidence="2" type="ORF">GSY63_18235</name>
</gene>
<reference evidence="2" key="2">
    <citation type="submission" date="2020-10" db="EMBL/GenBank/DDBJ databases">
        <title>Mucilaginibacter sp. nov., isolated from soil.</title>
        <authorList>
            <person name="Jeon C.O."/>
        </authorList>
    </citation>
    <scope>NUCLEOTIDE SEQUENCE</scope>
    <source>
        <strain evidence="2">R11</strain>
    </source>
</reference>
<dbReference type="RefSeq" id="WP_166587275.1">
    <property type="nucleotide sequence ID" value="NZ_WWEO01000044.1"/>
</dbReference>
<sequence length="118" mass="12610">MYKKFLTTSILVCCCVLASLAVIADLNGKWIGSVNMQGNDLALTYTFKVDGDKLTGVAESPYGPSAIENGKVKGDSLMFTTNVSGIEIPQSGKFFSDSVTLNIEVQGSVLHTTLKRAQ</sequence>
<keyword evidence="1" id="KW-0732">Signal</keyword>
<comment type="caution">
    <text evidence="2">The sequence shown here is derived from an EMBL/GenBank/DDBJ whole genome shotgun (WGS) entry which is preliminary data.</text>
</comment>
<dbReference type="AlphaFoldDB" id="A0A965ZKG2"/>
<reference evidence="2" key="1">
    <citation type="submission" date="2020-01" db="EMBL/GenBank/DDBJ databases">
        <authorList>
            <person name="Seo Y.L."/>
        </authorList>
    </citation>
    <scope>NUCLEOTIDE SEQUENCE</scope>
    <source>
        <strain evidence="2">R11</strain>
    </source>
</reference>
<feature type="chain" id="PRO_5037730840" evidence="1">
    <location>
        <begin position="25"/>
        <end position="118"/>
    </location>
</feature>
<evidence type="ECO:0000313" key="3">
    <source>
        <dbReference type="Proteomes" id="UP000638732"/>
    </source>
</evidence>
<feature type="signal peptide" evidence="1">
    <location>
        <begin position="1"/>
        <end position="24"/>
    </location>
</feature>
<name>A0A965ZKG2_9SPHI</name>
<evidence type="ECO:0000313" key="2">
    <source>
        <dbReference type="EMBL" id="NCD71311.1"/>
    </source>
</evidence>
<protein>
    <submittedName>
        <fullName evidence="2">Glycoside hydrolase</fullName>
    </submittedName>
</protein>
<evidence type="ECO:0000256" key="1">
    <source>
        <dbReference type="SAM" id="SignalP"/>
    </source>
</evidence>
<dbReference type="Proteomes" id="UP000638732">
    <property type="component" value="Unassembled WGS sequence"/>
</dbReference>
<keyword evidence="3" id="KW-1185">Reference proteome</keyword>
<accession>A0A965ZKG2</accession>
<proteinExistence type="predicted"/>
<dbReference type="EMBL" id="WWEO01000044">
    <property type="protein sequence ID" value="NCD71311.1"/>
    <property type="molecule type" value="Genomic_DNA"/>
</dbReference>
<organism evidence="2 3">
    <name type="scientific">Mucilaginibacter agri</name>
    <dbReference type="NCBI Taxonomy" id="2695265"/>
    <lineage>
        <taxon>Bacteria</taxon>
        <taxon>Pseudomonadati</taxon>
        <taxon>Bacteroidota</taxon>
        <taxon>Sphingobacteriia</taxon>
        <taxon>Sphingobacteriales</taxon>
        <taxon>Sphingobacteriaceae</taxon>
        <taxon>Mucilaginibacter</taxon>
    </lineage>
</organism>